<dbReference type="Pfam" id="PF07277">
    <property type="entry name" value="SapC"/>
    <property type="match status" value="1"/>
</dbReference>
<organism evidence="1 2">
    <name type="scientific">Aureimonas ureilytica</name>
    <dbReference type="NCBI Taxonomy" id="401562"/>
    <lineage>
        <taxon>Bacteria</taxon>
        <taxon>Pseudomonadati</taxon>
        <taxon>Pseudomonadota</taxon>
        <taxon>Alphaproteobacteria</taxon>
        <taxon>Hyphomicrobiales</taxon>
        <taxon>Aurantimonadaceae</taxon>
        <taxon>Aureimonas</taxon>
    </lineage>
</organism>
<evidence type="ECO:0000313" key="1">
    <source>
        <dbReference type="EMBL" id="KTR03102.1"/>
    </source>
</evidence>
<dbReference type="RefSeq" id="WP_058601996.1">
    <property type="nucleotide sequence ID" value="NZ_LDQA01000059.1"/>
</dbReference>
<keyword evidence="2" id="KW-1185">Reference proteome</keyword>
<sequence>MSGALPLAGFAAQRFAAPRDFRLATRGGWVGVNDTEYLLTAHHLPLVVRLENGEPVLCALVASSDLPKPAMDADGRWLLGYLPIALRTYPFVLSGREAARPLDELDILPHPGVIGAQGAAICADAATGQLGPELTAIRNTLHMTRTGKARLTRALDLLRIAGILVPLAGESGEPREDWTVDPAAFMALGHAAAASLVHQSFLPLDLASALLFSRRHLRPERLPKPEPRTELTARAPAAIVSDPTDFMLASLEAMDFALDASDLFDLGDAVLGPEFAPPAPEDDDEEMAA</sequence>
<dbReference type="PATRIC" id="fig|401562.4.peg.3888"/>
<dbReference type="EMBL" id="LDQA01000059">
    <property type="protein sequence ID" value="KTR03102.1"/>
    <property type="molecule type" value="Genomic_DNA"/>
</dbReference>
<evidence type="ECO:0008006" key="3">
    <source>
        <dbReference type="Google" id="ProtNLM"/>
    </source>
</evidence>
<accession>A0A175RJY2</accession>
<protein>
    <recommendedName>
        <fullName evidence="3">SapC family protein</fullName>
    </recommendedName>
</protein>
<comment type="caution">
    <text evidence="1">The sequence shown here is derived from an EMBL/GenBank/DDBJ whole genome shotgun (WGS) entry which is preliminary data.</text>
</comment>
<dbReference type="InterPro" id="IPR010836">
    <property type="entry name" value="SapC"/>
</dbReference>
<reference evidence="1 2" key="1">
    <citation type="journal article" date="2016" name="Front. Microbiol.">
        <title>Genomic Resource of Rice Seed Associated Bacteria.</title>
        <authorList>
            <person name="Midha S."/>
            <person name="Bansal K."/>
            <person name="Sharma S."/>
            <person name="Kumar N."/>
            <person name="Patil P.P."/>
            <person name="Chaudhry V."/>
            <person name="Patil P.B."/>
        </authorList>
    </citation>
    <scope>NUCLEOTIDE SEQUENCE [LARGE SCALE GENOMIC DNA]</scope>
    <source>
        <strain evidence="1 2">NS365</strain>
    </source>
</reference>
<name>A0A175RJY2_9HYPH</name>
<gene>
    <name evidence="1" type="ORF">NS365_19650</name>
</gene>
<dbReference type="Proteomes" id="UP000078529">
    <property type="component" value="Unassembled WGS sequence"/>
</dbReference>
<evidence type="ECO:0000313" key="2">
    <source>
        <dbReference type="Proteomes" id="UP000078529"/>
    </source>
</evidence>
<dbReference type="AlphaFoldDB" id="A0A175RJY2"/>
<proteinExistence type="predicted"/>